<evidence type="ECO:0000256" key="1">
    <source>
        <dbReference type="SAM" id="Coils"/>
    </source>
</evidence>
<name>A0AA95GHL2_9GAMM</name>
<keyword evidence="2" id="KW-1133">Transmembrane helix</keyword>
<evidence type="ECO:0000313" key="3">
    <source>
        <dbReference type="EMBL" id="WGL96533.1"/>
    </source>
</evidence>
<dbReference type="Proteomes" id="UP001177597">
    <property type="component" value="Chromosome"/>
</dbReference>
<organism evidence="3 4">
    <name type="scientific">Arsenophonus nasoniae</name>
    <name type="common">son-killer infecting Nasonia vitripennis</name>
    <dbReference type="NCBI Taxonomy" id="638"/>
    <lineage>
        <taxon>Bacteria</taxon>
        <taxon>Pseudomonadati</taxon>
        <taxon>Pseudomonadota</taxon>
        <taxon>Gammaproteobacteria</taxon>
        <taxon>Enterobacterales</taxon>
        <taxon>Morganellaceae</taxon>
        <taxon>Arsenophonus</taxon>
    </lineage>
</organism>
<evidence type="ECO:0000256" key="2">
    <source>
        <dbReference type="SAM" id="Phobius"/>
    </source>
</evidence>
<dbReference type="InterPro" id="IPR004929">
    <property type="entry name" value="I-spanin"/>
</dbReference>
<keyword evidence="2" id="KW-0472">Membrane</keyword>
<feature type="coiled-coil region" evidence="1">
    <location>
        <begin position="121"/>
        <end position="148"/>
    </location>
</feature>
<reference evidence="3" key="1">
    <citation type="submission" date="2023-04" db="EMBL/GenBank/DDBJ databases">
        <title>Genome dynamics across the evolutionary transition to endosymbiosis.</title>
        <authorList>
            <person name="Siozios S."/>
            <person name="Nadal-Jimenez P."/>
            <person name="Azagi T."/>
            <person name="Sprong H."/>
            <person name="Frost C.L."/>
            <person name="Parratt S.R."/>
            <person name="Taylor G."/>
            <person name="Brettell L."/>
            <person name="Lew K.C."/>
            <person name="Croft L."/>
            <person name="King K.C."/>
            <person name="Brockhurst M.A."/>
            <person name="Hypsa V."/>
            <person name="Novakova E."/>
            <person name="Darby A.C."/>
            <person name="Hurst G.D.D."/>
        </authorList>
    </citation>
    <scope>NUCLEOTIDE SEQUENCE</scope>
    <source>
        <strain evidence="3">AIh</strain>
    </source>
</reference>
<evidence type="ECO:0000313" key="4">
    <source>
        <dbReference type="Proteomes" id="UP001177597"/>
    </source>
</evidence>
<keyword evidence="2" id="KW-0812">Transmembrane</keyword>
<protein>
    <submittedName>
        <fullName evidence="3">Lysis system i-spanin subunit Rz</fullName>
    </submittedName>
</protein>
<gene>
    <name evidence="3" type="ORF">QE207_08350</name>
</gene>
<feature type="transmembrane region" description="Helical" evidence="2">
    <location>
        <begin position="12"/>
        <end position="30"/>
    </location>
</feature>
<keyword evidence="1" id="KW-0175">Coiled coil</keyword>
<accession>A0AA95GHL2</accession>
<dbReference type="Pfam" id="PF03245">
    <property type="entry name" value="Phage_lysis"/>
    <property type="match status" value="1"/>
</dbReference>
<dbReference type="EMBL" id="CP123498">
    <property type="protein sequence ID" value="WGL96533.1"/>
    <property type="molecule type" value="Genomic_DNA"/>
</dbReference>
<dbReference type="GO" id="GO:0044659">
    <property type="term" value="P:viral release from host cell by cytolysis"/>
    <property type="evidence" value="ECO:0007669"/>
    <property type="project" value="InterPro"/>
</dbReference>
<sequence length="154" mass="18052">MCRQYMKLNTLPFFIVILASTSLVVLYNYYAQLKYQYNQLVDELDKQTELKNSYLKEVKLLHQLDTKRTQELNHAKAEISKLTDDLHNGTKRLYVKAVCAKADSITASTTSMDDARPTELAPDARRNYLRLRRQLETLEAQYLGLRERVKEVYK</sequence>
<dbReference type="RefSeq" id="WP_280630009.1">
    <property type="nucleotide sequence ID" value="NZ_CP123498.1"/>
</dbReference>
<dbReference type="AlphaFoldDB" id="A0AA95GHL2"/>
<feature type="coiled-coil region" evidence="1">
    <location>
        <begin position="30"/>
        <end position="57"/>
    </location>
</feature>
<proteinExistence type="predicted"/>